<proteinExistence type="predicted"/>
<dbReference type="AlphaFoldDB" id="A0A318IXW4"/>
<evidence type="ECO:0000313" key="2">
    <source>
        <dbReference type="Proteomes" id="UP000247792"/>
    </source>
</evidence>
<protein>
    <submittedName>
        <fullName evidence="1">Uncharacterized protein DUF2867</fullName>
    </submittedName>
</protein>
<name>A0A318IXW4_9BURK</name>
<dbReference type="RefSeq" id="WP_110257277.1">
    <property type="nucleotide sequence ID" value="NZ_QJKB01000009.1"/>
</dbReference>
<sequence length="169" mass="18462">MKNKITETAIPASSKIAEDLPGAYFYDCFETPFPHADLSAMQIYMDTFAKTPAWVNAMMGIRNRVVVLFGLKNVGGMKALNKSKPAEAYKVGDKAGIFSLVYKSDEEVILCDSDKHLDVKVSVSKQTRDGQPFIALSTVVHVHNNLGRAYMLFVGPAHKVIAPAVLAKA</sequence>
<organism evidence="1 2">
    <name type="scientific">Undibacterium pigrum</name>
    <dbReference type="NCBI Taxonomy" id="401470"/>
    <lineage>
        <taxon>Bacteria</taxon>
        <taxon>Pseudomonadati</taxon>
        <taxon>Pseudomonadota</taxon>
        <taxon>Betaproteobacteria</taxon>
        <taxon>Burkholderiales</taxon>
        <taxon>Oxalobacteraceae</taxon>
        <taxon>Undibacterium</taxon>
    </lineage>
</organism>
<gene>
    <name evidence="1" type="ORF">DFR42_109157</name>
</gene>
<dbReference type="EMBL" id="QJKB01000009">
    <property type="protein sequence ID" value="PXX40044.1"/>
    <property type="molecule type" value="Genomic_DNA"/>
</dbReference>
<dbReference type="Pfam" id="PF11066">
    <property type="entry name" value="DUF2867"/>
    <property type="match status" value="1"/>
</dbReference>
<evidence type="ECO:0000313" key="1">
    <source>
        <dbReference type="EMBL" id="PXX40044.1"/>
    </source>
</evidence>
<dbReference type="OrthoDB" id="7058586at2"/>
<keyword evidence="2" id="KW-1185">Reference proteome</keyword>
<dbReference type="InterPro" id="IPR021295">
    <property type="entry name" value="DUF2867"/>
</dbReference>
<dbReference type="Proteomes" id="UP000247792">
    <property type="component" value="Unassembled WGS sequence"/>
</dbReference>
<reference evidence="1 2" key="1">
    <citation type="submission" date="2018-05" db="EMBL/GenBank/DDBJ databases">
        <title>Genomic Encyclopedia of Type Strains, Phase IV (KMG-IV): sequencing the most valuable type-strain genomes for metagenomic binning, comparative biology and taxonomic classification.</title>
        <authorList>
            <person name="Goeker M."/>
        </authorList>
    </citation>
    <scope>NUCLEOTIDE SEQUENCE [LARGE SCALE GENOMIC DNA]</scope>
    <source>
        <strain evidence="1 2">DSM 19792</strain>
    </source>
</reference>
<accession>A0A318IXW4</accession>
<comment type="caution">
    <text evidence="1">The sequence shown here is derived from an EMBL/GenBank/DDBJ whole genome shotgun (WGS) entry which is preliminary data.</text>
</comment>